<keyword evidence="9" id="KW-0030">Aminoacyl-tRNA synthetase</keyword>
<evidence type="ECO:0000256" key="9">
    <source>
        <dbReference type="ARBA" id="ARBA00023146"/>
    </source>
</evidence>
<gene>
    <name evidence="12" type="ORF">S12H4_42826</name>
</gene>
<dbReference type="FunFam" id="3.40.50.620:FF:000032">
    <property type="entry name" value="Valine--tRNA ligase"/>
    <property type="match status" value="1"/>
</dbReference>
<keyword evidence="6" id="KW-0547">Nucleotide-binding</keyword>
<protein>
    <recommendedName>
        <fullName evidence="3">valine--tRNA ligase</fullName>
        <ecNumber evidence="3">6.1.1.9</ecNumber>
    </recommendedName>
    <alternativeName>
        <fullName evidence="10">Valyl-tRNA synthetase</fullName>
    </alternativeName>
</protein>
<name>X1VKB4_9ZZZZ</name>
<keyword evidence="8" id="KW-0648">Protein biosynthesis</keyword>
<dbReference type="GO" id="GO:0006438">
    <property type="term" value="P:valyl-tRNA aminoacylation"/>
    <property type="evidence" value="ECO:0007669"/>
    <property type="project" value="InterPro"/>
</dbReference>
<accession>X1VKB4</accession>
<evidence type="ECO:0000313" key="12">
    <source>
        <dbReference type="EMBL" id="GAJ15976.1"/>
    </source>
</evidence>
<evidence type="ECO:0000259" key="11">
    <source>
        <dbReference type="Pfam" id="PF00133"/>
    </source>
</evidence>
<evidence type="ECO:0000256" key="10">
    <source>
        <dbReference type="ARBA" id="ARBA00029936"/>
    </source>
</evidence>
<keyword evidence="4" id="KW-0963">Cytoplasm</keyword>
<dbReference type="InterPro" id="IPR002300">
    <property type="entry name" value="aa-tRNA-synth_Ia"/>
</dbReference>
<comment type="subcellular location">
    <subcellularLocation>
        <location evidence="1">Cytoplasm</location>
    </subcellularLocation>
</comment>
<dbReference type="EC" id="6.1.1.9" evidence="3"/>
<comment type="subunit">
    <text evidence="2">Monomer.</text>
</comment>
<evidence type="ECO:0000256" key="2">
    <source>
        <dbReference type="ARBA" id="ARBA00011245"/>
    </source>
</evidence>
<dbReference type="PANTHER" id="PTHR11946:SF93">
    <property type="entry name" value="VALINE--TRNA LIGASE, CHLOROPLASTIC_MITOCHONDRIAL 2"/>
    <property type="match status" value="1"/>
</dbReference>
<keyword evidence="5" id="KW-0436">Ligase</keyword>
<dbReference type="Gene3D" id="3.40.50.620">
    <property type="entry name" value="HUPs"/>
    <property type="match status" value="1"/>
</dbReference>
<dbReference type="PANTHER" id="PTHR11946">
    <property type="entry name" value="VALYL-TRNA SYNTHETASES"/>
    <property type="match status" value="1"/>
</dbReference>
<dbReference type="InterPro" id="IPR014729">
    <property type="entry name" value="Rossmann-like_a/b/a_fold"/>
</dbReference>
<evidence type="ECO:0000256" key="5">
    <source>
        <dbReference type="ARBA" id="ARBA00022598"/>
    </source>
</evidence>
<sequence length="213" mass="25302">MFDKIKDKYNPQEFEQKNYAFWFENKYFYGHIDKQKSPFCIVIPPPNITGYLHMGHALVNTLQDVVIRYWRMKQFATTWIPGTDHAGIATQNVVEKELNRKGGNRFGLGREKFVEKVWEWKEEYGSRIIRQLKSLGCSCDWDRIRFTLDKDYTRAVIKEFVVLYNNGLIHKGNYMVNWCSRCLTAISDIEVEHRDEEASLWDIKYPLIDERTG</sequence>
<comment type="caution">
    <text evidence="12">The sequence shown here is derived from an EMBL/GenBank/DDBJ whole genome shotgun (WGS) entry which is preliminary data.</text>
</comment>
<feature type="non-terminal residue" evidence="12">
    <location>
        <position position="213"/>
    </location>
</feature>
<keyword evidence="7" id="KW-0067">ATP-binding</keyword>
<dbReference type="GO" id="GO:0005524">
    <property type="term" value="F:ATP binding"/>
    <property type="evidence" value="ECO:0007669"/>
    <property type="project" value="UniProtKB-KW"/>
</dbReference>
<dbReference type="AlphaFoldDB" id="X1VKB4"/>
<evidence type="ECO:0000256" key="8">
    <source>
        <dbReference type="ARBA" id="ARBA00022917"/>
    </source>
</evidence>
<dbReference type="InterPro" id="IPR002303">
    <property type="entry name" value="Valyl-tRNA_ligase"/>
</dbReference>
<reference evidence="12" key="1">
    <citation type="journal article" date="2014" name="Front. Microbiol.">
        <title>High frequency of phylogenetically diverse reductive dehalogenase-homologous genes in deep subseafloor sedimentary metagenomes.</title>
        <authorList>
            <person name="Kawai M."/>
            <person name="Futagami T."/>
            <person name="Toyoda A."/>
            <person name="Takaki Y."/>
            <person name="Nishi S."/>
            <person name="Hori S."/>
            <person name="Arai W."/>
            <person name="Tsubouchi T."/>
            <person name="Morono Y."/>
            <person name="Uchiyama I."/>
            <person name="Ito T."/>
            <person name="Fujiyama A."/>
            <person name="Inagaki F."/>
            <person name="Takami H."/>
        </authorList>
    </citation>
    <scope>NUCLEOTIDE SEQUENCE</scope>
    <source>
        <strain evidence="12">Expedition CK06-06</strain>
    </source>
</reference>
<dbReference type="Pfam" id="PF00133">
    <property type="entry name" value="tRNA-synt_1"/>
    <property type="match status" value="1"/>
</dbReference>
<evidence type="ECO:0000256" key="4">
    <source>
        <dbReference type="ARBA" id="ARBA00022490"/>
    </source>
</evidence>
<dbReference type="GO" id="GO:0004832">
    <property type="term" value="F:valine-tRNA ligase activity"/>
    <property type="evidence" value="ECO:0007669"/>
    <property type="project" value="UniProtKB-EC"/>
</dbReference>
<feature type="domain" description="Aminoacyl-tRNA synthetase class Ia" evidence="11">
    <location>
        <begin position="18"/>
        <end position="197"/>
    </location>
</feature>
<dbReference type="InterPro" id="IPR001412">
    <property type="entry name" value="aa-tRNA-synth_I_CS"/>
</dbReference>
<dbReference type="SUPFAM" id="SSF52374">
    <property type="entry name" value="Nucleotidylyl transferase"/>
    <property type="match status" value="1"/>
</dbReference>
<evidence type="ECO:0000256" key="6">
    <source>
        <dbReference type="ARBA" id="ARBA00022741"/>
    </source>
</evidence>
<dbReference type="EMBL" id="BARW01026235">
    <property type="protein sequence ID" value="GAJ15976.1"/>
    <property type="molecule type" value="Genomic_DNA"/>
</dbReference>
<evidence type="ECO:0000256" key="7">
    <source>
        <dbReference type="ARBA" id="ARBA00022840"/>
    </source>
</evidence>
<evidence type="ECO:0000256" key="1">
    <source>
        <dbReference type="ARBA" id="ARBA00004496"/>
    </source>
</evidence>
<dbReference type="GO" id="GO:0005829">
    <property type="term" value="C:cytosol"/>
    <property type="evidence" value="ECO:0007669"/>
    <property type="project" value="TreeGrafter"/>
</dbReference>
<proteinExistence type="predicted"/>
<organism evidence="12">
    <name type="scientific">marine sediment metagenome</name>
    <dbReference type="NCBI Taxonomy" id="412755"/>
    <lineage>
        <taxon>unclassified sequences</taxon>
        <taxon>metagenomes</taxon>
        <taxon>ecological metagenomes</taxon>
    </lineage>
</organism>
<dbReference type="PROSITE" id="PS00178">
    <property type="entry name" value="AA_TRNA_LIGASE_I"/>
    <property type="match status" value="1"/>
</dbReference>
<evidence type="ECO:0000256" key="3">
    <source>
        <dbReference type="ARBA" id="ARBA00013169"/>
    </source>
</evidence>